<accession>A0A2P5BB44</accession>
<sequence>PISISSFASEPHTTIDTSTTSMESGNSNIPVQVPAVNTHLMITRSKRGIFKLKTLTAAARNLDECEPTSNKQALSHPA</sequence>
<evidence type="ECO:0000313" key="2">
    <source>
        <dbReference type="EMBL" id="PON46000.1"/>
    </source>
</evidence>
<comment type="caution">
    <text evidence="2">The sequence shown here is derived from an EMBL/GenBank/DDBJ whole genome shotgun (WGS) entry which is preliminary data.</text>
</comment>
<feature type="non-terminal residue" evidence="2">
    <location>
        <position position="1"/>
    </location>
</feature>
<organism evidence="2 3">
    <name type="scientific">Parasponia andersonii</name>
    <name type="common">Sponia andersonii</name>
    <dbReference type="NCBI Taxonomy" id="3476"/>
    <lineage>
        <taxon>Eukaryota</taxon>
        <taxon>Viridiplantae</taxon>
        <taxon>Streptophyta</taxon>
        <taxon>Embryophyta</taxon>
        <taxon>Tracheophyta</taxon>
        <taxon>Spermatophyta</taxon>
        <taxon>Magnoliopsida</taxon>
        <taxon>eudicotyledons</taxon>
        <taxon>Gunneridae</taxon>
        <taxon>Pentapetalae</taxon>
        <taxon>rosids</taxon>
        <taxon>fabids</taxon>
        <taxon>Rosales</taxon>
        <taxon>Cannabaceae</taxon>
        <taxon>Parasponia</taxon>
    </lineage>
</organism>
<reference evidence="3" key="1">
    <citation type="submission" date="2016-06" db="EMBL/GenBank/DDBJ databases">
        <title>Parallel loss of symbiosis genes in relatives of nitrogen-fixing non-legume Parasponia.</title>
        <authorList>
            <person name="Van Velzen R."/>
            <person name="Holmer R."/>
            <person name="Bu F."/>
            <person name="Rutten L."/>
            <person name="Van Zeijl A."/>
            <person name="Liu W."/>
            <person name="Santuari L."/>
            <person name="Cao Q."/>
            <person name="Sharma T."/>
            <person name="Shen D."/>
            <person name="Roswanjaya Y."/>
            <person name="Wardhani T."/>
            <person name="Kalhor M.S."/>
            <person name="Jansen J."/>
            <person name="Van den Hoogen J."/>
            <person name="Gungor B."/>
            <person name="Hartog M."/>
            <person name="Hontelez J."/>
            <person name="Verver J."/>
            <person name="Yang W.-C."/>
            <person name="Schijlen E."/>
            <person name="Repin R."/>
            <person name="Schilthuizen M."/>
            <person name="Schranz E."/>
            <person name="Heidstra R."/>
            <person name="Miyata K."/>
            <person name="Fedorova E."/>
            <person name="Kohlen W."/>
            <person name="Bisseling T."/>
            <person name="Smit S."/>
            <person name="Geurts R."/>
        </authorList>
    </citation>
    <scope>NUCLEOTIDE SEQUENCE [LARGE SCALE GENOMIC DNA]</scope>
    <source>
        <strain evidence="3">cv. WU1-14</strain>
    </source>
</reference>
<gene>
    <name evidence="2" type="ORF">PanWU01x14_255080</name>
</gene>
<dbReference type="EMBL" id="JXTB01000320">
    <property type="protein sequence ID" value="PON46000.1"/>
    <property type="molecule type" value="Genomic_DNA"/>
</dbReference>
<dbReference type="AlphaFoldDB" id="A0A2P5BB44"/>
<feature type="region of interest" description="Disordered" evidence="1">
    <location>
        <begin position="1"/>
        <end position="30"/>
    </location>
</feature>
<evidence type="ECO:0000256" key="1">
    <source>
        <dbReference type="SAM" id="MobiDB-lite"/>
    </source>
</evidence>
<proteinExistence type="predicted"/>
<evidence type="ECO:0000313" key="3">
    <source>
        <dbReference type="Proteomes" id="UP000237105"/>
    </source>
</evidence>
<name>A0A2P5BB44_PARAD</name>
<dbReference type="Proteomes" id="UP000237105">
    <property type="component" value="Unassembled WGS sequence"/>
</dbReference>
<protein>
    <submittedName>
        <fullName evidence="2">Uncharacterized protein</fullName>
    </submittedName>
</protein>
<keyword evidence="3" id="KW-1185">Reference proteome</keyword>